<proteinExistence type="predicted"/>
<evidence type="ECO:0000313" key="2">
    <source>
        <dbReference type="EMBL" id="MED6123329.1"/>
    </source>
</evidence>
<comment type="caution">
    <text evidence="2">The sequence shown here is derived from an EMBL/GenBank/DDBJ whole genome shotgun (WGS) entry which is preliminary data.</text>
</comment>
<gene>
    <name evidence="2" type="ORF">PIB30_048124</name>
</gene>
<organism evidence="2 3">
    <name type="scientific">Stylosanthes scabra</name>
    <dbReference type="NCBI Taxonomy" id="79078"/>
    <lineage>
        <taxon>Eukaryota</taxon>
        <taxon>Viridiplantae</taxon>
        <taxon>Streptophyta</taxon>
        <taxon>Embryophyta</taxon>
        <taxon>Tracheophyta</taxon>
        <taxon>Spermatophyta</taxon>
        <taxon>Magnoliopsida</taxon>
        <taxon>eudicotyledons</taxon>
        <taxon>Gunneridae</taxon>
        <taxon>Pentapetalae</taxon>
        <taxon>rosids</taxon>
        <taxon>fabids</taxon>
        <taxon>Fabales</taxon>
        <taxon>Fabaceae</taxon>
        <taxon>Papilionoideae</taxon>
        <taxon>50 kb inversion clade</taxon>
        <taxon>dalbergioids sensu lato</taxon>
        <taxon>Dalbergieae</taxon>
        <taxon>Pterocarpus clade</taxon>
        <taxon>Stylosanthes</taxon>
    </lineage>
</organism>
<accession>A0ABU6RHI5</accession>
<evidence type="ECO:0000313" key="3">
    <source>
        <dbReference type="Proteomes" id="UP001341840"/>
    </source>
</evidence>
<keyword evidence="3" id="KW-1185">Reference proteome</keyword>
<feature type="compositionally biased region" description="Low complexity" evidence="1">
    <location>
        <begin position="158"/>
        <end position="167"/>
    </location>
</feature>
<protein>
    <submittedName>
        <fullName evidence="2">Uncharacterized protein</fullName>
    </submittedName>
</protein>
<reference evidence="2 3" key="1">
    <citation type="journal article" date="2023" name="Plants (Basel)">
        <title>Bridging the Gap: Combining Genomics and Transcriptomics Approaches to Understand Stylosanthes scabra, an Orphan Legume from the Brazilian Caatinga.</title>
        <authorList>
            <person name="Ferreira-Neto J.R.C."/>
            <person name="da Silva M.D."/>
            <person name="Binneck E."/>
            <person name="de Melo N.F."/>
            <person name="da Silva R.H."/>
            <person name="de Melo A.L.T.M."/>
            <person name="Pandolfi V."/>
            <person name="Bustamante F.O."/>
            <person name="Brasileiro-Vidal A.C."/>
            <person name="Benko-Iseppon A.M."/>
        </authorList>
    </citation>
    <scope>NUCLEOTIDE SEQUENCE [LARGE SCALE GENOMIC DNA]</scope>
    <source>
        <tissue evidence="2">Leaves</tissue>
    </source>
</reference>
<feature type="region of interest" description="Disordered" evidence="1">
    <location>
        <begin position="156"/>
        <end position="187"/>
    </location>
</feature>
<evidence type="ECO:0000256" key="1">
    <source>
        <dbReference type="SAM" id="MobiDB-lite"/>
    </source>
</evidence>
<dbReference type="Proteomes" id="UP001341840">
    <property type="component" value="Unassembled WGS sequence"/>
</dbReference>
<sequence>MEEEAMERPPQNQPMAKFFTNIVDFNNYIINFGPRSEITPRKMPTKSMSDEHRLLHYLLVWIILPRSNNHGIVINDDLVIMRALYSGVKINWSYFIAHHMGKLKDGPTTARLRYMFLWTKIFKHFNIDLSTTKEKILKDTNCINLTTLHQMGRCLGNQAQPQQGPQQVEEEHKEQAHENIGSSYNAPQPSILDLMQEIQRMNVNMTTNFLSIDRRFARVDNRIQGLYDHFGIAPPPQDENEDED</sequence>
<name>A0ABU6RHI5_9FABA</name>
<dbReference type="EMBL" id="JASCZI010030521">
    <property type="protein sequence ID" value="MED6123329.1"/>
    <property type="molecule type" value="Genomic_DNA"/>
</dbReference>